<sequence length="256" mass="28046">MEHSNKETLFKSLSVFLVIITLLLIYSVFWGPISDYARSLNSARTVAVSASDKVTAKPDTAFLSFSVVNEGTDTQKVADENNQKINQVVVFLKSQGIDEKDIKTTEYSLSPVYSSPGGIYSGEFIPRIVKYSLTQTVSIKIRDFSKISPIIGELPKLGINRIGNISFGIDDPEVFLAQAREGAFKKAREKAKTIADQNGLRLGKIVNLSDYSGDYYPRYETAGMGGGIMASPKAAPTIEPGSQEINVTVNVVYEIR</sequence>
<gene>
    <name evidence="2" type="ORF">UV58_C0001G0035</name>
</gene>
<comment type="caution">
    <text evidence="2">The sequence shown here is derived from an EMBL/GenBank/DDBJ whole genome shotgun (WGS) entry which is preliminary data.</text>
</comment>
<dbReference type="Gene3D" id="3.30.110.170">
    <property type="entry name" value="Protein of unknown function (DUF541), domain 1"/>
    <property type="match status" value="1"/>
</dbReference>
<evidence type="ECO:0000313" key="2">
    <source>
        <dbReference type="EMBL" id="KKS83108.1"/>
    </source>
</evidence>
<dbReference type="Proteomes" id="UP000034810">
    <property type="component" value="Unassembled WGS sequence"/>
</dbReference>
<proteinExistence type="predicted"/>
<dbReference type="Gene3D" id="3.30.70.2970">
    <property type="entry name" value="Protein of unknown function (DUF541), domain 2"/>
    <property type="match status" value="1"/>
</dbReference>
<keyword evidence="1" id="KW-0472">Membrane</keyword>
<keyword evidence="1" id="KW-1133">Transmembrane helix</keyword>
<dbReference type="PANTHER" id="PTHR34387">
    <property type="entry name" value="SLR1258 PROTEIN"/>
    <property type="match status" value="1"/>
</dbReference>
<dbReference type="Pfam" id="PF04402">
    <property type="entry name" value="SIMPL"/>
    <property type="match status" value="1"/>
</dbReference>
<evidence type="ECO:0000313" key="3">
    <source>
        <dbReference type="Proteomes" id="UP000034810"/>
    </source>
</evidence>
<accession>A0A0G1F8F5</accession>
<keyword evidence="1" id="KW-0812">Transmembrane</keyword>
<evidence type="ECO:0000256" key="1">
    <source>
        <dbReference type="SAM" id="Phobius"/>
    </source>
</evidence>
<name>A0A0G1F8F5_9BACT</name>
<dbReference type="PANTHER" id="PTHR34387:SF1">
    <property type="entry name" value="PERIPLASMIC IMMUNOGENIC PROTEIN"/>
    <property type="match status" value="1"/>
</dbReference>
<feature type="transmembrane region" description="Helical" evidence="1">
    <location>
        <begin position="12"/>
        <end position="33"/>
    </location>
</feature>
<reference evidence="2 3" key="1">
    <citation type="journal article" date="2015" name="Nature">
        <title>rRNA introns, odd ribosomes, and small enigmatic genomes across a large radiation of phyla.</title>
        <authorList>
            <person name="Brown C.T."/>
            <person name="Hug L.A."/>
            <person name="Thomas B.C."/>
            <person name="Sharon I."/>
            <person name="Castelle C.J."/>
            <person name="Singh A."/>
            <person name="Wilkins M.J."/>
            <person name="Williams K.H."/>
            <person name="Banfield J.F."/>
        </authorList>
    </citation>
    <scope>NUCLEOTIDE SEQUENCE [LARGE SCALE GENOMIC DNA]</scope>
</reference>
<dbReference type="InterPro" id="IPR007497">
    <property type="entry name" value="SIMPL/DUF541"/>
</dbReference>
<dbReference type="InterPro" id="IPR052022">
    <property type="entry name" value="26kDa_periplasmic_antigen"/>
</dbReference>
<dbReference type="AlphaFoldDB" id="A0A0G1F8F5"/>
<organism evidence="2 3">
    <name type="scientific">Candidatus Wolfebacteria bacterium GW2011_GWC1_43_10</name>
    <dbReference type="NCBI Taxonomy" id="1619011"/>
    <lineage>
        <taxon>Bacteria</taxon>
        <taxon>Candidatus Wolfeibacteriota</taxon>
    </lineage>
</organism>
<protein>
    <recommendedName>
        <fullName evidence="4">26 kDa periplasmic immunogenic protein</fullName>
    </recommendedName>
</protein>
<dbReference type="GO" id="GO:0006974">
    <property type="term" value="P:DNA damage response"/>
    <property type="evidence" value="ECO:0007669"/>
    <property type="project" value="TreeGrafter"/>
</dbReference>
<dbReference type="EMBL" id="LCFA01000001">
    <property type="protein sequence ID" value="KKS83108.1"/>
    <property type="molecule type" value="Genomic_DNA"/>
</dbReference>
<evidence type="ECO:0008006" key="4">
    <source>
        <dbReference type="Google" id="ProtNLM"/>
    </source>
</evidence>